<dbReference type="OrthoDB" id="994333at2759"/>
<feature type="non-terminal residue" evidence="1">
    <location>
        <position position="102"/>
    </location>
</feature>
<sequence>GSSKFGLYNYYLTKFESVDDYTNVISKGPWVEIGEMVGTVIKVDLQTNKGARGQFERFVVHVDLLKPPRTVKKNNDGGKVNVNQGKSLNGSRFNVIGNLREE</sequence>
<feature type="non-terminal residue" evidence="1">
    <location>
        <position position="1"/>
    </location>
</feature>
<comment type="caution">
    <text evidence="1">The sequence shown here is derived from an EMBL/GenBank/DDBJ whole genome shotgun (WGS) entry which is preliminary data.</text>
</comment>
<evidence type="ECO:0008006" key="3">
    <source>
        <dbReference type="Google" id="ProtNLM"/>
    </source>
</evidence>
<protein>
    <recommendedName>
        <fullName evidence="3">DUF4283 domain-containing protein</fullName>
    </recommendedName>
</protein>
<name>A0A7J8VXV1_9ROSI</name>
<evidence type="ECO:0000313" key="2">
    <source>
        <dbReference type="Proteomes" id="UP000593573"/>
    </source>
</evidence>
<keyword evidence="2" id="KW-1185">Reference proteome</keyword>
<gene>
    <name evidence="1" type="ORF">Goklo_000695</name>
</gene>
<organism evidence="1 2">
    <name type="scientific">Gossypium klotzschianum</name>
    <dbReference type="NCBI Taxonomy" id="34286"/>
    <lineage>
        <taxon>Eukaryota</taxon>
        <taxon>Viridiplantae</taxon>
        <taxon>Streptophyta</taxon>
        <taxon>Embryophyta</taxon>
        <taxon>Tracheophyta</taxon>
        <taxon>Spermatophyta</taxon>
        <taxon>Magnoliopsida</taxon>
        <taxon>eudicotyledons</taxon>
        <taxon>Gunneridae</taxon>
        <taxon>Pentapetalae</taxon>
        <taxon>rosids</taxon>
        <taxon>malvids</taxon>
        <taxon>Malvales</taxon>
        <taxon>Malvaceae</taxon>
        <taxon>Malvoideae</taxon>
        <taxon>Gossypium</taxon>
    </lineage>
</organism>
<dbReference type="Proteomes" id="UP000593573">
    <property type="component" value="Unassembled WGS sequence"/>
</dbReference>
<evidence type="ECO:0000313" key="1">
    <source>
        <dbReference type="EMBL" id="MBA0667636.1"/>
    </source>
</evidence>
<dbReference type="AlphaFoldDB" id="A0A7J8VXV1"/>
<reference evidence="1 2" key="1">
    <citation type="journal article" date="2019" name="Genome Biol. Evol.">
        <title>Insights into the evolution of the New World diploid cottons (Gossypium, subgenus Houzingenia) based on genome sequencing.</title>
        <authorList>
            <person name="Grover C.E."/>
            <person name="Arick M.A. 2nd"/>
            <person name="Thrash A."/>
            <person name="Conover J.L."/>
            <person name="Sanders W.S."/>
            <person name="Peterson D.G."/>
            <person name="Frelichowski J.E."/>
            <person name="Scheffler J.A."/>
            <person name="Scheffler B.E."/>
            <person name="Wendel J.F."/>
        </authorList>
    </citation>
    <scope>NUCLEOTIDE SEQUENCE [LARGE SCALE GENOMIC DNA]</scope>
    <source>
        <strain evidence="1">57</strain>
        <tissue evidence="1">Leaf</tissue>
    </source>
</reference>
<proteinExistence type="predicted"/>
<accession>A0A7J8VXV1</accession>
<dbReference type="EMBL" id="JABFAB010000013">
    <property type="protein sequence ID" value="MBA0667636.1"/>
    <property type="molecule type" value="Genomic_DNA"/>
</dbReference>